<dbReference type="Pfam" id="PF12265">
    <property type="entry name" value="CAF1C_H4-bd"/>
    <property type="match status" value="1"/>
</dbReference>
<dbReference type="AlphaFoldDB" id="A0A1Q3A8T3"/>
<evidence type="ECO:0000256" key="6">
    <source>
        <dbReference type="PROSITE-ProRule" id="PRU00221"/>
    </source>
</evidence>
<keyword evidence="4" id="KW-0156">Chromatin regulator</keyword>
<dbReference type="EMBL" id="BDGX01000032">
    <property type="protein sequence ID" value="GAV51990.1"/>
    <property type="molecule type" value="Genomic_DNA"/>
</dbReference>
<feature type="domain" description="Histone-binding protein RBBP4-like N-terminal" evidence="7">
    <location>
        <begin position="11"/>
        <end position="77"/>
    </location>
</feature>
<evidence type="ECO:0000313" key="9">
    <source>
        <dbReference type="Proteomes" id="UP000187013"/>
    </source>
</evidence>
<dbReference type="PROSITE" id="PS50082">
    <property type="entry name" value="WD_REPEATS_2"/>
    <property type="match status" value="1"/>
</dbReference>
<gene>
    <name evidence="8" type="ORF">ZYGR_0AF04620</name>
</gene>
<dbReference type="eggNOG" id="KOG0264">
    <property type="taxonomic scope" value="Eukaryota"/>
</dbReference>
<accession>A0A1Q3A8T3</accession>
<feature type="repeat" description="WD" evidence="6">
    <location>
        <begin position="270"/>
        <end position="305"/>
    </location>
</feature>
<protein>
    <recommendedName>
        <fullName evidence="7">Histone-binding protein RBBP4-like N-terminal domain-containing protein</fullName>
    </recommendedName>
</protein>
<dbReference type="SMART" id="SM00320">
    <property type="entry name" value="WD40"/>
    <property type="match status" value="6"/>
</dbReference>
<dbReference type="PROSITE" id="PS00678">
    <property type="entry name" value="WD_REPEATS_1"/>
    <property type="match status" value="1"/>
</dbReference>
<keyword evidence="3" id="KW-0677">Repeat</keyword>
<dbReference type="Gene3D" id="2.130.10.10">
    <property type="entry name" value="YVTN repeat-like/Quinoprotein amine dehydrogenase"/>
    <property type="match status" value="1"/>
</dbReference>
<evidence type="ECO:0000256" key="5">
    <source>
        <dbReference type="ARBA" id="ARBA00023242"/>
    </source>
</evidence>
<comment type="subcellular location">
    <subcellularLocation>
        <location evidence="1">Nucleus</location>
    </subcellularLocation>
</comment>
<dbReference type="GO" id="GO:0005634">
    <property type="term" value="C:nucleus"/>
    <property type="evidence" value="ECO:0007669"/>
    <property type="project" value="UniProtKB-SubCell"/>
</dbReference>
<evidence type="ECO:0000313" key="8">
    <source>
        <dbReference type="EMBL" id="GAV51990.1"/>
    </source>
</evidence>
<comment type="caution">
    <text evidence="8">The sequence shown here is derived from an EMBL/GenBank/DDBJ whole genome shotgun (WGS) entry which is preliminary data.</text>
</comment>
<dbReference type="InterPro" id="IPR050459">
    <property type="entry name" value="WD_repeat_RBAP46/RBAP48/MSI1"/>
</dbReference>
<dbReference type="SUPFAM" id="SSF50978">
    <property type="entry name" value="WD40 repeat-like"/>
    <property type="match status" value="1"/>
</dbReference>
<keyword evidence="5" id="KW-0539">Nucleus</keyword>
<organism evidence="8 9">
    <name type="scientific">Zygosaccharomyces rouxii</name>
    <dbReference type="NCBI Taxonomy" id="4956"/>
    <lineage>
        <taxon>Eukaryota</taxon>
        <taxon>Fungi</taxon>
        <taxon>Dikarya</taxon>
        <taxon>Ascomycota</taxon>
        <taxon>Saccharomycotina</taxon>
        <taxon>Saccharomycetes</taxon>
        <taxon>Saccharomycetales</taxon>
        <taxon>Saccharomycetaceae</taxon>
        <taxon>Zygosaccharomyces</taxon>
    </lineage>
</organism>
<evidence type="ECO:0000259" key="7">
    <source>
        <dbReference type="Pfam" id="PF12265"/>
    </source>
</evidence>
<sequence length="397" mass="44457">METIPEDRQQRYTLWKKNTKLLYDYLNTNSFKWPSLSCEFFPDLDTSSDTHRLLLTSFTSSQLPQDENVTIASISTLRHVPWSSLNNFDMDEMEFKPDLSTKLPPKNLQIQLTINFPLGDCNRATYLPQNPDLISTASSDGSVYIFDRTKRGKSSISHLRGPFEAQLLPNNNGSSIGETVALDWNRQIEGILASTYSNGQLCVWDIKKFEKKNPIMSQPITGIIDTDSQGFNDVSWMPSHDCLLSIAREDNIMTLFDTRTNGNIAQSGPSPNHESGINCTKFNLSQPLLVATAGGDGLVQLWDIRKLHNPIKTINCESPVSALEWNPHLPSVLATGGQEDGLVKIWNASNNQLLFTHGGHMLGVNDIAWNPHDKWLMCSVANDNSTHLWKPASRLVT</sequence>
<dbReference type="InterPro" id="IPR019775">
    <property type="entry name" value="WD40_repeat_CS"/>
</dbReference>
<evidence type="ECO:0000256" key="1">
    <source>
        <dbReference type="ARBA" id="ARBA00004123"/>
    </source>
</evidence>
<evidence type="ECO:0000256" key="2">
    <source>
        <dbReference type="ARBA" id="ARBA00022574"/>
    </source>
</evidence>
<dbReference type="InterPro" id="IPR001680">
    <property type="entry name" value="WD40_rpt"/>
</dbReference>
<dbReference type="InterPro" id="IPR036322">
    <property type="entry name" value="WD40_repeat_dom_sf"/>
</dbReference>
<name>A0A1Q3A8T3_ZYGRO</name>
<dbReference type="PANTHER" id="PTHR22850">
    <property type="entry name" value="WD40 REPEAT FAMILY"/>
    <property type="match status" value="1"/>
</dbReference>
<dbReference type="Proteomes" id="UP000187013">
    <property type="component" value="Unassembled WGS sequence"/>
</dbReference>
<dbReference type="InterPro" id="IPR022052">
    <property type="entry name" value="Histone-bd_RBBP4-like_N"/>
</dbReference>
<keyword evidence="2 6" id="KW-0853">WD repeat</keyword>
<dbReference type="OrthoDB" id="427795at2759"/>
<proteinExistence type="predicted"/>
<dbReference type="GO" id="GO:0006325">
    <property type="term" value="P:chromatin organization"/>
    <property type="evidence" value="ECO:0007669"/>
    <property type="project" value="UniProtKB-KW"/>
</dbReference>
<evidence type="ECO:0000256" key="4">
    <source>
        <dbReference type="ARBA" id="ARBA00022853"/>
    </source>
</evidence>
<reference evidence="8 9" key="1">
    <citation type="submission" date="2016-08" db="EMBL/GenBank/DDBJ databases">
        <title>Draft genome sequence of allopolyploid Zygosaccharomyces rouxii.</title>
        <authorList>
            <person name="Watanabe J."/>
            <person name="Uehara K."/>
            <person name="Mogi Y."/>
            <person name="Tsukioka Y."/>
        </authorList>
    </citation>
    <scope>NUCLEOTIDE SEQUENCE [LARGE SCALE GENOMIC DNA]</scope>
    <source>
        <strain evidence="8 9">NBRC 110957</strain>
    </source>
</reference>
<dbReference type="InterPro" id="IPR015943">
    <property type="entry name" value="WD40/YVTN_repeat-like_dom_sf"/>
</dbReference>
<evidence type="ECO:0000256" key="3">
    <source>
        <dbReference type="ARBA" id="ARBA00022737"/>
    </source>
</evidence>
<dbReference type="Pfam" id="PF00400">
    <property type="entry name" value="WD40"/>
    <property type="match status" value="3"/>
</dbReference>